<dbReference type="STRING" id="47839.BN973_01387"/>
<feature type="compositionally biased region" description="Basic and acidic residues" evidence="1">
    <location>
        <begin position="451"/>
        <end position="464"/>
    </location>
</feature>
<dbReference type="EMBL" id="HG964446">
    <property type="protein sequence ID" value="CDO87036.1"/>
    <property type="molecule type" value="Genomic_DNA"/>
</dbReference>
<dbReference type="InterPro" id="IPR003870">
    <property type="entry name" value="DUF222"/>
</dbReference>
<sequence length="485" mass="51328">MFESTWASRATPESAALLDRVREAGRAEARAAAERLVAVGELLVVRCRDSGEEADWAADTWQAVAAQVGAALNCSVAMGHSYLRYAMALRDRLPEVGKVFQAGDIDYRAFQTIVFRTDLITDPQVLAKVDARLAVLVSRRRALTRGGLAAAVDRVVAMADADAVRRADQASADRYVDVIGDASGMAWVDGKLLGPDGQAVDRRLTELAATVCDGDPRTARQRRADALGALAAGAARLVCGCGRSVCPAAGEPAPKSSVVIHVIAEQSTVAGTGNTPGVLPGLEGLLPADLVAELAKSARLAPLSIPAGAPEPGYTPSGALAEFVRCRDLTCRAPGCDQPAVRCDVDHTIPYADGGATCAANLKCLCRLHHLMKTFWGWRDEQLPDGTVIWRLPDGHTYVTMPGSALLFPSLCAPTGAAPKAAAAAERCGERTAMMPLRTKTRAQNRAARIASERRHNRDARLAQRPECPARVGPAPPADEEPPPF</sequence>
<reference evidence="4 5" key="3">
    <citation type="submission" date="2016-01" db="EMBL/GenBank/DDBJ databases">
        <title>The new phylogeny of the genus Mycobacterium.</title>
        <authorList>
            <person name="Tarcisio F."/>
            <person name="Conor M."/>
            <person name="Antonella G."/>
            <person name="Elisabetta G."/>
            <person name="Giulia F.S."/>
            <person name="Sara T."/>
            <person name="Anna F."/>
            <person name="Clotilde B."/>
            <person name="Roberto B."/>
            <person name="Veronica D.S."/>
            <person name="Fabio R."/>
            <person name="Monica P."/>
            <person name="Olivier J."/>
            <person name="Enrico T."/>
            <person name="Nicola S."/>
        </authorList>
    </citation>
    <scope>NUCLEOTIDE SEQUENCE [LARGE SCALE GENOMIC DNA]</scope>
    <source>
        <strain evidence="4 5">DSM 44626</strain>
    </source>
</reference>
<evidence type="ECO:0000313" key="3">
    <source>
        <dbReference type="EMBL" id="CDO87036.1"/>
    </source>
</evidence>
<protein>
    <submittedName>
        <fullName evidence="3">13e12 repeat-containing protein</fullName>
    </submittedName>
</protein>
<feature type="domain" description="HNH nuclease" evidence="2">
    <location>
        <begin position="319"/>
        <end position="371"/>
    </location>
</feature>
<dbReference type="OrthoDB" id="5242272at2"/>
<accession>A0A024JTR9</accession>
<keyword evidence="5" id="KW-1185">Reference proteome</keyword>
<dbReference type="HOGENOM" id="CLU_021786_3_2_11"/>
<gene>
    <name evidence="4" type="ORF">AWC29_20120</name>
    <name evidence="3" type="ORF">BN973_01387</name>
</gene>
<dbReference type="EMBL" id="LQPY01000026">
    <property type="protein sequence ID" value="ORX02558.1"/>
    <property type="molecule type" value="Genomic_DNA"/>
</dbReference>
<evidence type="ECO:0000259" key="2">
    <source>
        <dbReference type="SMART" id="SM00507"/>
    </source>
</evidence>
<dbReference type="Pfam" id="PF02720">
    <property type="entry name" value="DUF222"/>
    <property type="match status" value="1"/>
</dbReference>
<dbReference type="eggNOG" id="COG1403">
    <property type="taxonomic scope" value="Bacteria"/>
</dbReference>
<dbReference type="Proteomes" id="UP000028880">
    <property type="component" value="Unassembled WGS sequence"/>
</dbReference>
<feature type="region of interest" description="Disordered" evidence="1">
    <location>
        <begin position="449"/>
        <end position="485"/>
    </location>
</feature>
<name>A0A024JTR9_9MYCO</name>
<dbReference type="AlphaFoldDB" id="A0A024JTR9"/>
<organism evidence="3">
    <name type="scientific">Mycobacterium triplex</name>
    <dbReference type="NCBI Taxonomy" id="47839"/>
    <lineage>
        <taxon>Bacteria</taxon>
        <taxon>Bacillati</taxon>
        <taxon>Actinomycetota</taxon>
        <taxon>Actinomycetes</taxon>
        <taxon>Mycobacteriales</taxon>
        <taxon>Mycobacteriaceae</taxon>
        <taxon>Mycobacterium</taxon>
        <taxon>Mycobacterium simiae complex</taxon>
    </lineage>
</organism>
<dbReference type="RefSeq" id="WP_036466720.1">
    <property type="nucleotide sequence ID" value="NZ_HG964446.1"/>
</dbReference>
<dbReference type="CDD" id="cd00085">
    <property type="entry name" value="HNHc"/>
    <property type="match status" value="1"/>
</dbReference>
<dbReference type="Proteomes" id="UP000193710">
    <property type="component" value="Unassembled WGS sequence"/>
</dbReference>
<evidence type="ECO:0000313" key="5">
    <source>
        <dbReference type="Proteomes" id="UP000193710"/>
    </source>
</evidence>
<dbReference type="InterPro" id="IPR003615">
    <property type="entry name" value="HNH_nuc"/>
</dbReference>
<evidence type="ECO:0000256" key="1">
    <source>
        <dbReference type="SAM" id="MobiDB-lite"/>
    </source>
</evidence>
<reference evidence="3" key="1">
    <citation type="journal article" date="2014" name="Genome Announc.">
        <title>Draft Genome Sequence of Mycobacterium triplex DSM 44626.</title>
        <authorList>
            <person name="Sassi M."/>
            <person name="Croce O."/>
            <person name="Robert C."/>
            <person name="Raoult D."/>
            <person name="Drancourt M."/>
        </authorList>
    </citation>
    <scope>NUCLEOTIDE SEQUENCE [LARGE SCALE GENOMIC DNA]</scope>
    <source>
        <strain evidence="3">DSM 44626</strain>
    </source>
</reference>
<dbReference type="Gene3D" id="1.10.30.50">
    <property type="match status" value="1"/>
</dbReference>
<dbReference type="SMART" id="SM00507">
    <property type="entry name" value="HNHc"/>
    <property type="match status" value="1"/>
</dbReference>
<evidence type="ECO:0000313" key="4">
    <source>
        <dbReference type="EMBL" id="ORX02558.1"/>
    </source>
</evidence>
<proteinExistence type="predicted"/>
<reference evidence="3" key="2">
    <citation type="submission" date="2014-04" db="EMBL/GenBank/DDBJ databases">
        <authorList>
            <person name="Xu Y.W."/>
            <person name="Yang Q."/>
        </authorList>
    </citation>
    <scope>NUCLEOTIDE SEQUENCE</scope>
    <source>
        <strain evidence="3">DSM 44626</strain>
    </source>
</reference>